<gene>
    <name evidence="2" type="ORF">LEA_12374</name>
</gene>
<protein>
    <recommendedName>
        <fullName evidence="1">Adenine deaminase C-terminal domain-containing protein</fullName>
    </recommendedName>
</protein>
<accession>K1SL93</accession>
<dbReference type="AlphaFoldDB" id="K1SL93"/>
<reference evidence="2" key="1">
    <citation type="journal article" date="2013" name="Environ. Microbiol.">
        <title>Microbiota from the distal guts of lean and obese adolescents exhibit partial functional redundancy besides clear differences in community structure.</title>
        <authorList>
            <person name="Ferrer M."/>
            <person name="Ruiz A."/>
            <person name="Lanza F."/>
            <person name="Haange S.B."/>
            <person name="Oberbach A."/>
            <person name="Till H."/>
            <person name="Bargiela R."/>
            <person name="Campoy C."/>
            <person name="Segura M.T."/>
            <person name="Richter M."/>
            <person name="von Bergen M."/>
            <person name="Seifert J."/>
            <person name="Suarez A."/>
        </authorList>
    </citation>
    <scope>NUCLEOTIDE SEQUENCE</scope>
</reference>
<evidence type="ECO:0000259" key="1">
    <source>
        <dbReference type="Pfam" id="PF13382"/>
    </source>
</evidence>
<sequence>MIDGEQETHIALPAAGLMSQKPCAEVAGEIAAVQSALDVISDGQLTLLATAIMALPVLPSVVITDMGLVNGANQTFVPVFADAEA</sequence>
<dbReference type="InterPro" id="IPR026912">
    <property type="entry name" value="Adenine_deam_C"/>
</dbReference>
<organism evidence="2">
    <name type="scientific">human gut metagenome</name>
    <dbReference type="NCBI Taxonomy" id="408170"/>
    <lineage>
        <taxon>unclassified sequences</taxon>
        <taxon>metagenomes</taxon>
        <taxon>organismal metagenomes</taxon>
    </lineage>
</organism>
<dbReference type="EMBL" id="AJWY01008371">
    <property type="protein sequence ID" value="EKC61402.1"/>
    <property type="molecule type" value="Genomic_DNA"/>
</dbReference>
<name>K1SL93_9ZZZZ</name>
<comment type="caution">
    <text evidence="2">The sequence shown here is derived from an EMBL/GenBank/DDBJ whole genome shotgun (WGS) entry which is preliminary data.</text>
</comment>
<evidence type="ECO:0000313" key="2">
    <source>
        <dbReference type="EMBL" id="EKC61402.1"/>
    </source>
</evidence>
<dbReference type="Pfam" id="PF13382">
    <property type="entry name" value="Adenine_deam_C"/>
    <property type="match status" value="1"/>
</dbReference>
<proteinExistence type="predicted"/>
<feature type="domain" description="Adenine deaminase C-terminal" evidence="1">
    <location>
        <begin position="3"/>
        <end position="74"/>
    </location>
</feature>